<protein>
    <submittedName>
        <fullName evidence="1">Uncharacterized protein</fullName>
    </submittedName>
</protein>
<evidence type="ECO:0000313" key="1">
    <source>
        <dbReference type="EMBL" id="KJZ41621.1"/>
    </source>
</evidence>
<proteinExistence type="predicted"/>
<gene>
    <name evidence="1" type="ORF">VC34_17690</name>
</gene>
<name>A0A0F4TB16_PSEFL</name>
<dbReference type="PATRIC" id="fig|294.131.peg.2404"/>
<dbReference type="AlphaFoldDB" id="A0A0F4TB16"/>
<dbReference type="Proteomes" id="UP000033500">
    <property type="component" value="Unassembled WGS sequence"/>
</dbReference>
<organism evidence="1 2">
    <name type="scientific">Pseudomonas fluorescens</name>
    <dbReference type="NCBI Taxonomy" id="294"/>
    <lineage>
        <taxon>Bacteria</taxon>
        <taxon>Pseudomonadati</taxon>
        <taxon>Pseudomonadota</taxon>
        <taxon>Gammaproteobacteria</taxon>
        <taxon>Pseudomonadales</taxon>
        <taxon>Pseudomonadaceae</taxon>
        <taxon>Pseudomonas</taxon>
    </lineage>
</organism>
<comment type="caution">
    <text evidence="1">The sequence shown here is derived from an EMBL/GenBank/DDBJ whole genome shotgun (WGS) entry which is preliminary data.</text>
</comment>
<evidence type="ECO:0000313" key="2">
    <source>
        <dbReference type="Proteomes" id="UP000033500"/>
    </source>
</evidence>
<accession>A0A0F4TB16</accession>
<reference evidence="1 2" key="1">
    <citation type="submission" date="2015-03" db="EMBL/GenBank/DDBJ databases">
        <title>Comparative genomics of Pseudomonas insights into diversity of traits involved in vanlence and defense.</title>
        <authorList>
            <person name="Qin Y."/>
        </authorList>
    </citation>
    <scope>NUCLEOTIDE SEQUENCE [LARGE SCALE GENOMIC DNA]</scope>
    <source>
        <strain evidence="1 2">C3</strain>
    </source>
</reference>
<sequence>MLKGAEDSERIAEFYEYIQDGGVREAFALLVGTFACLKSVSCRTAKQGKVRSVAVRQGDAWCFSIMPSRKKLLFHWRPPAVDRYRPQIEAIKALFPENFNDKSHKDAEHWAISIESIEEALRLLLILDLN</sequence>
<dbReference type="EMBL" id="LACD01000022">
    <property type="protein sequence ID" value="KJZ41621.1"/>
    <property type="molecule type" value="Genomic_DNA"/>
</dbReference>
<dbReference type="RefSeq" id="WP_046047696.1">
    <property type="nucleotide sequence ID" value="NZ_LACD01000022.1"/>
</dbReference>